<dbReference type="SUPFAM" id="SSF51182">
    <property type="entry name" value="RmlC-like cupins"/>
    <property type="match status" value="1"/>
</dbReference>
<keyword evidence="3" id="KW-0223">Dioxygenase</keyword>
<dbReference type="Proteomes" id="UP000540656">
    <property type="component" value="Unassembled WGS sequence"/>
</dbReference>
<comment type="similarity">
    <text evidence="1">Belongs to the cysteine dioxygenase family.</text>
</comment>
<dbReference type="AlphaFoldDB" id="A0A7Y9RXJ9"/>
<keyword evidence="2" id="KW-0408">Iron</keyword>
<keyword evidence="3" id="KW-0560">Oxidoreductase</keyword>
<organism evidence="3 4">
    <name type="scientific">Nocardioides daedukensis</name>
    <dbReference type="NCBI Taxonomy" id="634462"/>
    <lineage>
        <taxon>Bacteria</taxon>
        <taxon>Bacillati</taxon>
        <taxon>Actinomycetota</taxon>
        <taxon>Actinomycetes</taxon>
        <taxon>Propionibacteriales</taxon>
        <taxon>Nocardioidaceae</taxon>
        <taxon>Nocardioides</taxon>
    </lineage>
</organism>
<keyword evidence="2" id="KW-0479">Metal-binding</keyword>
<keyword evidence="4" id="KW-1185">Reference proteome</keyword>
<dbReference type="CDD" id="cd10548">
    <property type="entry name" value="cupin_CDO"/>
    <property type="match status" value="1"/>
</dbReference>
<dbReference type="InterPro" id="IPR010300">
    <property type="entry name" value="CDO_1"/>
</dbReference>
<dbReference type="Gene3D" id="2.60.120.10">
    <property type="entry name" value="Jelly Rolls"/>
    <property type="match status" value="1"/>
</dbReference>
<evidence type="ECO:0000256" key="1">
    <source>
        <dbReference type="ARBA" id="ARBA00006622"/>
    </source>
</evidence>
<dbReference type="GO" id="GO:0005506">
    <property type="term" value="F:iron ion binding"/>
    <property type="evidence" value="ECO:0007669"/>
    <property type="project" value="InterPro"/>
</dbReference>
<name>A0A7Y9RXJ9_9ACTN</name>
<evidence type="ECO:0000313" key="3">
    <source>
        <dbReference type="EMBL" id="NYG58521.1"/>
    </source>
</evidence>
<evidence type="ECO:0000313" key="4">
    <source>
        <dbReference type="Proteomes" id="UP000540656"/>
    </source>
</evidence>
<dbReference type="RefSeq" id="WP_179501677.1">
    <property type="nucleotide sequence ID" value="NZ_JACCAA010000001.1"/>
</dbReference>
<sequence>MTTLTVLPLLQTLREFARDPDLLHLHDPTATERQWTELITTDDLQIWLISWPTEAETGWHDHGTAGGAFTTIAGRLTEHSWDGAEHIRSIGTGDAWSFAPGHIHNVRNLGAVPAISVHAYSPRLTTMTRYQLSGSRIEAIGVEQAGVQW</sequence>
<dbReference type="InterPro" id="IPR011051">
    <property type="entry name" value="RmlC_Cupin_sf"/>
</dbReference>
<feature type="binding site" evidence="2">
    <location>
        <position position="60"/>
    </location>
    <ligand>
        <name>Fe cation</name>
        <dbReference type="ChEBI" id="CHEBI:24875"/>
        <note>catalytic</note>
    </ligand>
</feature>
<feature type="binding site" evidence="2">
    <location>
        <position position="104"/>
    </location>
    <ligand>
        <name>Fe cation</name>
        <dbReference type="ChEBI" id="CHEBI:24875"/>
        <note>catalytic</note>
    </ligand>
</feature>
<protein>
    <submittedName>
        <fullName evidence="3">Quercetin dioxygenase-like cupin family protein</fullName>
    </submittedName>
</protein>
<dbReference type="Pfam" id="PF05995">
    <property type="entry name" value="CDO_I"/>
    <property type="match status" value="1"/>
</dbReference>
<dbReference type="InterPro" id="IPR014710">
    <property type="entry name" value="RmlC-like_jellyroll"/>
</dbReference>
<comment type="caution">
    <text evidence="3">The sequence shown here is derived from an EMBL/GenBank/DDBJ whole genome shotgun (WGS) entry which is preliminary data.</text>
</comment>
<accession>A0A7Y9RXJ9</accession>
<proteinExistence type="inferred from homology"/>
<evidence type="ECO:0000256" key="2">
    <source>
        <dbReference type="PIRSR" id="PIRSR610300-51"/>
    </source>
</evidence>
<gene>
    <name evidence="3" type="ORF">BJ980_001444</name>
</gene>
<dbReference type="EMBL" id="JACCAA010000001">
    <property type="protein sequence ID" value="NYG58521.1"/>
    <property type="molecule type" value="Genomic_DNA"/>
</dbReference>
<feature type="binding site" evidence="2">
    <location>
        <position position="62"/>
    </location>
    <ligand>
        <name>Fe cation</name>
        <dbReference type="ChEBI" id="CHEBI:24875"/>
        <note>catalytic</note>
    </ligand>
</feature>
<dbReference type="GO" id="GO:0016702">
    <property type="term" value="F:oxidoreductase activity, acting on single donors with incorporation of molecular oxygen, incorporation of two atoms of oxygen"/>
    <property type="evidence" value="ECO:0007669"/>
    <property type="project" value="InterPro"/>
</dbReference>
<reference evidence="3 4" key="1">
    <citation type="submission" date="2020-07" db="EMBL/GenBank/DDBJ databases">
        <title>Sequencing the genomes of 1000 actinobacteria strains.</title>
        <authorList>
            <person name="Klenk H.-P."/>
        </authorList>
    </citation>
    <scope>NUCLEOTIDE SEQUENCE [LARGE SCALE GENOMIC DNA]</scope>
    <source>
        <strain evidence="3 4">DSM 23819</strain>
    </source>
</reference>